<dbReference type="InterPro" id="IPR036938">
    <property type="entry name" value="PAP2/HPO_sf"/>
</dbReference>
<comment type="caution">
    <text evidence="8">The sequence shown here is derived from an EMBL/GenBank/DDBJ whole genome shotgun (WGS) entry which is preliminary data.</text>
</comment>
<evidence type="ECO:0000256" key="5">
    <source>
        <dbReference type="ARBA" id="ARBA00023136"/>
    </source>
</evidence>
<evidence type="ECO:0000313" key="9">
    <source>
        <dbReference type="Proteomes" id="UP000678393"/>
    </source>
</evidence>
<evidence type="ECO:0000256" key="6">
    <source>
        <dbReference type="SAM" id="Phobius"/>
    </source>
</evidence>
<sequence length="147" mass="16453">LSFPSGHSSFSMYCMLYLILYLQARVTCQAVTLVRPLAQLIFFCLGFFTCLSRISDYKHHWSDVLSGSVLGMVVCVLVVLCVSDFGQALRIRGTFCRADHDVLVPSVNQTAEESPETLYNGRSLQESQPSRQTSNLSHTVKIEQLEV</sequence>
<dbReference type="Pfam" id="PF01569">
    <property type="entry name" value="PAP2"/>
    <property type="match status" value="1"/>
</dbReference>
<evidence type="ECO:0000256" key="4">
    <source>
        <dbReference type="ARBA" id="ARBA00022989"/>
    </source>
</evidence>
<feature type="transmembrane region" description="Helical" evidence="6">
    <location>
        <begin position="36"/>
        <end position="55"/>
    </location>
</feature>
<dbReference type="SUPFAM" id="SSF48317">
    <property type="entry name" value="Acid phosphatase/Vanadium-dependent haloperoxidase"/>
    <property type="match status" value="1"/>
</dbReference>
<protein>
    <recommendedName>
        <fullName evidence="7">Phosphatidic acid phosphatase type 2/haloperoxidase domain-containing protein</fullName>
    </recommendedName>
</protein>
<keyword evidence="3 6" id="KW-0812">Transmembrane</keyword>
<keyword evidence="5 6" id="KW-0472">Membrane</keyword>
<proteinExistence type="inferred from homology"/>
<accession>A0A8S3YJU1</accession>
<dbReference type="Gene3D" id="1.20.144.10">
    <property type="entry name" value="Phosphatidic acid phosphatase type 2/haloperoxidase"/>
    <property type="match status" value="1"/>
</dbReference>
<comment type="similarity">
    <text evidence="2">Belongs to the PA-phosphatase related phosphoesterase family.</text>
</comment>
<dbReference type="PANTHER" id="PTHR10165">
    <property type="entry name" value="LIPID PHOSPHATE PHOSPHATASE"/>
    <property type="match status" value="1"/>
</dbReference>
<feature type="non-terminal residue" evidence="8">
    <location>
        <position position="1"/>
    </location>
</feature>
<dbReference type="EMBL" id="CAJHNH020000380">
    <property type="protein sequence ID" value="CAG5117277.1"/>
    <property type="molecule type" value="Genomic_DNA"/>
</dbReference>
<dbReference type="SMART" id="SM00014">
    <property type="entry name" value="acidPPc"/>
    <property type="match status" value="1"/>
</dbReference>
<evidence type="ECO:0000256" key="3">
    <source>
        <dbReference type="ARBA" id="ARBA00022692"/>
    </source>
</evidence>
<feature type="transmembrane region" description="Helical" evidence="6">
    <location>
        <begin position="6"/>
        <end position="24"/>
    </location>
</feature>
<dbReference type="InterPro" id="IPR043216">
    <property type="entry name" value="PAP-like"/>
</dbReference>
<feature type="domain" description="Phosphatidic acid phosphatase type 2/haloperoxidase" evidence="7">
    <location>
        <begin position="1"/>
        <end position="79"/>
    </location>
</feature>
<name>A0A8S3YJU1_9EUPU</name>
<dbReference type="AlphaFoldDB" id="A0A8S3YJU1"/>
<dbReference type="GO" id="GO:0046839">
    <property type="term" value="P:phospholipid dephosphorylation"/>
    <property type="evidence" value="ECO:0007669"/>
    <property type="project" value="TreeGrafter"/>
</dbReference>
<feature type="transmembrane region" description="Helical" evidence="6">
    <location>
        <begin position="61"/>
        <end position="82"/>
    </location>
</feature>
<reference evidence="8" key="1">
    <citation type="submission" date="2021-04" db="EMBL/GenBank/DDBJ databases">
        <authorList>
            <consortium name="Molecular Ecology Group"/>
        </authorList>
    </citation>
    <scope>NUCLEOTIDE SEQUENCE</scope>
</reference>
<evidence type="ECO:0000313" key="8">
    <source>
        <dbReference type="EMBL" id="CAG5117277.1"/>
    </source>
</evidence>
<dbReference type="GO" id="GO:0008195">
    <property type="term" value="F:phosphatidate phosphatase activity"/>
    <property type="evidence" value="ECO:0007669"/>
    <property type="project" value="TreeGrafter"/>
</dbReference>
<dbReference type="PANTHER" id="PTHR10165:SF103">
    <property type="entry name" value="PHOSPHOLIPID PHOSPHATASE HOMOLOG 1.2 HOMOLOG"/>
    <property type="match status" value="1"/>
</dbReference>
<dbReference type="OrthoDB" id="8907274at2759"/>
<keyword evidence="4 6" id="KW-1133">Transmembrane helix</keyword>
<comment type="subcellular location">
    <subcellularLocation>
        <location evidence="1">Membrane</location>
        <topology evidence="1">Multi-pass membrane protein</topology>
    </subcellularLocation>
</comment>
<keyword evidence="9" id="KW-1185">Reference proteome</keyword>
<evidence type="ECO:0000259" key="7">
    <source>
        <dbReference type="SMART" id="SM00014"/>
    </source>
</evidence>
<gene>
    <name evidence="8" type="ORF">CUNI_LOCUS2835</name>
</gene>
<dbReference type="InterPro" id="IPR000326">
    <property type="entry name" value="PAP2/HPO"/>
</dbReference>
<evidence type="ECO:0000256" key="1">
    <source>
        <dbReference type="ARBA" id="ARBA00004141"/>
    </source>
</evidence>
<dbReference type="GO" id="GO:0006644">
    <property type="term" value="P:phospholipid metabolic process"/>
    <property type="evidence" value="ECO:0007669"/>
    <property type="project" value="InterPro"/>
</dbReference>
<dbReference type="GO" id="GO:0005886">
    <property type="term" value="C:plasma membrane"/>
    <property type="evidence" value="ECO:0007669"/>
    <property type="project" value="TreeGrafter"/>
</dbReference>
<dbReference type="GO" id="GO:0007165">
    <property type="term" value="P:signal transduction"/>
    <property type="evidence" value="ECO:0007669"/>
    <property type="project" value="TreeGrafter"/>
</dbReference>
<dbReference type="Proteomes" id="UP000678393">
    <property type="component" value="Unassembled WGS sequence"/>
</dbReference>
<organism evidence="8 9">
    <name type="scientific">Candidula unifasciata</name>
    <dbReference type="NCBI Taxonomy" id="100452"/>
    <lineage>
        <taxon>Eukaryota</taxon>
        <taxon>Metazoa</taxon>
        <taxon>Spiralia</taxon>
        <taxon>Lophotrochozoa</taxon>
        <taxon>Mollusca</taxon>
        <taxon>Gastropoda</taxon>
        <taxon>Heterobranchia</taxon>
        <taxon>Euthyneura</taxon>
        <taxon>Panpulmonata</taxon>
        <taxon>Eupulmonata</taxon>
        <taxon>Stylommatophora</taxon>
        <taxon>Helicina</taxon>
        <taxon>Helicoidea</taxon>
        <taxon>Geomitridae</taxon>
        <taxon>Candidula</taxon>
    </lineage>
</organism>
<evidence type="ECO:0000256" key="2">
    <source>
        <dbReference type="ARBA" id="ARBA00008816"/>
    </source>
</evidence>